<sequence length="722" mass="79102">MGASSVAEHAVFGDKPSMKRDDTPLSESSPAPTGAAPMSRSYVSHADARSSQARNQPVKRYDGEPLTRTDVQHAVLCYLFSDTRRVFTNPRAGSRGAPMSTFVQSVANSEDVPLAANADPDRHALANSPRAVQACVASAVSGPFPTFVWPYGQSAGSARRADETDEERAAWEQRRTEYLEWRDATYPSSITPEAELDDAAPSPWAHPGAEKLTFKELYIEALINSSKCTKSMREKCFVDEEYAEDFSKVCLLVNVGRINTTLAFYPEMKTILRSYHPVPSLQKSENTRRNMQDAPRMKSLLKAVLLPHERPGGSGTASASARHEEGEDTLEVPGDLEELARRRRVQDRPPTSVVTLIFLLANQAADVTSMHFPAQTDAQSLFFPQAGRPISAKQRANAFLWLLYHYLEGPASVPPGAPGSENPFDDDVSRAARAEAHNAWIASGSVPLDDAHPTWRGVPNPEYARWREQHEHLDLGDGSARKPMRKRGADGDDLTDVPPCPETHTHRLLIPALPPMAPEAYAKEDEDPPEEVAWGKQMQGERSAFLVRFEEEEQAKVLANGGVVDATDEERSKKRSHTSTQSCYPLANILANAAAASSNNGALNRSPIGFVKRARLSSRLSQPRDSPLGANVGDESHVSGTAIDGSEADAWSAHAPSLWDLDLSAADAKAPHASLFQAQWKRSEKDPDYDSDTDGRHDDEEALARTLLVLRRTREVRGDGPV</sequence>
<dbReference type="GO" id="GO:0016787">
    <property type="term" value="F:hydrolase activity"/>
    <property type="evidence" value="ECO:0007669"/>
    <property type="project" value="UniProtKB-KW"/>
</dbReference>
<evidence type="ECO:0000313" key="3">
    <source>
        <dbReference type="Proteomes" id="UP001220961"/>
    </source>
</evidence>
<feature type="compositionally biased region" description="Acidic residues" evidence="1">
    <location>
        <begin position="326"/>
        <end position="337"/>
    </location>
</feature>
<dbReference type="PANTHER" id="PTHR37287">
    <property type="entry name" value="INO EIGHTY SUBUNIT 1"/>
    <property type="match status" value="1"/>
</dbReference>
<gene>
    <name evidence="2" type="ORF">MCAP1_000351</name>
</gene>
<keyword evidence="3" id="KW-1185">Reference proteome</keyword>
<feature type="region of interest" description="Disordered" evidence="1">
    <location>
        <begin position="473"/>
        <end position="498"/>
    </location>
</feature>
<dbReference type="PANTHER" id="PTHR37287:SF1">
    <property type="entry name" value="INO EIGHTY SUBUNIT 1"/>
    <property type="match status" value="1"/>
</dbReference>
<dbReference type="EC" id="3.6.4.13" evidence="2"/>
<dbReference type="GO" id="GO:0003724">
    <property type="term" value="F:RNA helicase activity"/>
    <property type="evidence" value="ECO:0007669"/>
    <property type="project" value="UniProtKB-EC"/>
</dbReference>
<feature type="region of interest" description="Disordered" evidence="1">
    <location>
        <begin position="677"/>
        <end position="701"/>
    </location>
</feature>
<feature type="compositionally biased region" description="Basic and acidic residues" evidence="1">
    <location>
        <begin position="681"/>
        <end position="701"/>
    </location>
</feature>
<feature type="region of interest" description="Disordered" evidence="1">
    <location>
        <begin position="1"/>
        <end position="65"/>
    </location>
</feature>
<feature type="region of interest" description="Disordered" evidence="1">
    <location>
        <begin position="619"/>
        <end position="641"/>
    </location>
</feature>
<keyword evidence="2" id="KW-0547">Nucleotide-binding</keyword>
<dbReference type="EMBL" id="CP119908">
    <property type="protein sequence ID" value="WFD18139.1"/>
    <property type="molecule type" value="Genomic_DNA"/>
</dbReference>
<accession>A0AAF0E486</accession>
<name>A0AAF0E486_9BASI</name>
<dbReference type="GO" id="GO:0031011">
    <property type="term" value="C:Ino80 complex"/>
    <property type="evidence" value="ECO:0007669"/>
    <property type="project" value="InterPro"/>
</dbReference>
<proteinExistence type="predicted"/>
<keyword evidence="2" id="KW-0378">Hydrolase</keyword>
<evidence type="ECO:0000256" key="1">
    <source>
        <dbReference type="SAM" id="MobiDB-lite"/>
    </source>
</evidence>
<evidence type="ECO:0000313" key="2">
    <source>
        <dbReference type="EMBL" id="WFD18139.1"/>
    </source>
</evidence>
<keyword evidence="2" id="KW-0347">Helicase</keyword>
<feature type="region of interest" description="Disordered" evidence="1">
    <location>
        <begin position="308"/>
        <end position="345"/>
    </location>
</feature>
<dbReference type="AlphaFoldDB" id="A0AAF0E486"/>
<dbReference type="Proteomes" id="UP001220961">
    <property type="component" value="Chromosome 1"/>
</dbReference>
<reference evidence="2" key="1">
    <citation type="submission" date="2023-03" db="EMBL/GenBank/DDBJ databases">
        <title>Mating type loci evolution in Malassezia.</title>
        <authorList>
            <person name="Coelho M.A."/>
        </authorList>
    </citation>
    <scope>NUCLEOTIDE SEQUENCE</scope>
    <source>
        <strain evidence="2">CBS 10434</strain>
    </source>
</reference>
<keyword evidence="2" id="KW-0067">ATP-binding</keyword>
<dbReference type="InterPro" id="IPR038014">
    <property type="entry name" value="Ies1"/>
</dbReference>
<protein>
    <submittedName>
        <fullName evidence="2">RNA helicase</fullName>
        <ecNumber evidence="2">3.6.4.13</ecNumber>
    </submittedName>
</protein>
<organism evidence="2 3">
    <name type="scientific">Malassezia caprae</name>
    <dbReference type="NCBI Taxonomy" id="1381934"/>
    <lineage>
        <taxon>Eukaryota</taxon>
        <taxon>Fungi</taxon>
        <taxon>Dikarya</taxon>
        <taxon>Basidiomycota</taxon>
        <taxon>Ustilaginomycotina</taxon>
        <taxon>Malasseziomycetes</taxon>
        <taxon>Malasseziales</taxon>
        <taxon>Malasseziaceae</taxon>
        <taxon>Malassezia</taxon>
    </lineage>
</organism>